<sequence>MHGAQWRRLEASDLAAINSIADIVHANYPEDEAILLERLALYPDGCFILARENNPVGYIISHPWQFGQPPELNSLLNSIPDPATTYFIHDIALLPIARGTGAASAMIPNLMRHAATARLPNVSLVAVNNSMEFWERHGFRVFEDPSLGTKLSSYDEDARFMFRSVPA</sequence>
<reference evidence="2 3" key="1">
    <citation type="submission" date="2009-01" db="EMBL/GenBank/DDBJ databases">
        <title>Complete sequence of chromosome of Methylobacterium nodulans ORS 2060.</title>
        <authorList>
            <consortium name="US DOE Joint Genome Institute"/>
            <person name="Lucas S."/>
            <person name="Copeland A."/>
            <person name="Lapidus A."/>
            <person name="Glavina del Rio T."/>
            <person name="Dalin E."/>
            <person name="Tice H."/>
            <person name="Bruce D."/>
            <person name="Goodwin L."/>
            <person name="Pitluck S."/>
            <person name="Sims D."/>
            <person name="Brettin T."/>
            <person name="Detter J.C."/>
            <person name="Han C."/>
            <person name="Larimer F."/>
            <person name="Land M."/>
            <person name="Hauser L."/>
            <person name="Kyrpides N."/>
            <person name="Ivanova N."/>
            <person name="Marx C.J."/>
            <person name="Richardson P."/>
        </authorList>
    </citation>
    <scope>NUCLEOTIDE SEQUENCE [LARGE SCALE GENOMIC DNA]</scope>
    <source>
        <strain evidence="3">LMG 21967 / CNCM I-2342 / ORS 2060</strain>
    </source>
</reference>
<dbReference type="Pfam" id="PF00583">
    <property type="entry name" value="Acetyltransf_1"/>
    <property type="match status" value="1"/>
</dbReference>
<evidence type="ECO:0000259" key="1">
    <source>
        <dbReference type="PROSITE" id="PS51186"/>
    </source>
</evidence>
<evidence type="ECO:0000313" key="3">
    <source>
        <dbReference type="Proteomes" id="UP000008207"/>
    </source>
</evidence>
<dbReference type="HOGENOM" id="CLU_099842_0_0_5"/>
<organism evidence="2 3">
    <name type="scientific">Methylobacterium nodulans (strain LMG 21967 / CNCM I-2342 / ORS 2060)</name>
    <dbReference type="NCBI Taxonomy" id="460265"/>
    <lineage>
        <taxon>Bacteria</taxon>
        <taxon>Pseudomonadati</taxon>
        <taxon>Pseudomonadota</taxon>
        <taxon>Alphaproteobacteria</taxon>
        <taxon>Hyphomicrobiales</taxon>
        <taxon>Methylobacteriaceae</taxon>
        <taxon>Methylobacterium</taxon>
    </lineage>
</organism>
<keyword evidence="3" id="KW-1185">Reference proteome</keyword>
<dbReference type="eggNOG" id="COG0454">
    <property type="taxonomic scope" value="Bacteria"/>
</dbReference>
<evidence type="ECO:0000313" key="2">
    <source>
        <dbReference type="EMBL" id="ACL62109.1"/>
    </source>
</evidence>
<accession>B8IMZ3</accession>
<dbReference type="PROSITE" id="PS51186">
    <property type="entry name" value="GNAT"/>
    <property type="match status" value="1"/>
</dbReference>
<feature type="domain" description="N-acetyltransferase" evidence="1">
    <location>
        <begin position="4"/>
        <end position="166"/>
    </location>
</feature>
<dbReference type="InterPro" id="IPR016181">
    <property type="entry name" value="Acyl_CoA_acyltransferase"/>
</dbReference>
<protein>
    <submittedName>
        <fullName evidence="2">GCN5-related N-acetyltransferase</fullName>
    </submittedName>
</protein>
<dbReference type="CDD" id="cd04301">
    <property type="entry name" value="NAT_SF"/>
    <property type="match status" value="1"/>
</dbReference>
<dbReference type="SUPFAM" id="SSF55729">
    <property type="entry name" value="Acyl-CoA N-acyltransferases (Nat)"/>
    <property type="match status" value="1"/>
</dbReference>
<dbReference type="Proteomes" id="UP000008207">
    <property type="component" value="Chromosome"/>
</dbReference>
<proteinExistence type="predicted"/>
<dbReference type="GO" id="GO:0016747">
    <property type="term" value="F:acyltransferase activity, transferring groups other than amino-acyl groups"/>
    <property type="evidence" value="ECO:0007669"/>
    <property type="project" value="InterPro"/>
</dbReference>
<name>B8IMZ3_METNO</name>
<dbReference type="AlphaFoldDB" id="B8IMZ3"/>
<dbReference type="EMBL" id="CP001349">
    <property type="protein sequence ID" value="ACL62109.1"/>
    <property type="molecule type" value="Genomic_DNA"/>
</dbReference>
<gene>
    <name evidence="2" type="ordered locus">Mnod_7372</name>
</gene>
<dbReference type="InterPro" id="IPR000182">
    <property type="entry name" value="GNAT_dom"/>
</dbReference>
<dbReference type="KEGG" id="mno:Mnod_7372"/>
<keyword evidence="2" id="KW-0808">Transferase</keyword>
<dbReference type="OrthoDB" id="359414at2"/>
<dbReference type="Gene3D" id="3.40.630.30">
    <property type="match status" value="1"/>
</dbReference>